<dbReference type="SUPFAM" id="SSF47266">
    <property type="entry name" value="4-helical cytokines"/>
    <property type="match status" value="1"/>
</dbReference>
<comment type="function">
    <text evidence="7">Cytokine with immunoregulatory activity. May promote the transition between innate and adaptive immunity. Induces the production of IgG(1) and IgG(3) in B-cells. Implicated in the generation and maintenance of T follicular helper (Tfh) cells and the formation of germinal-centers. Together with IL6, control the early generation of Tfh cells and are critical for an effective antibody response to acute viral infection. May play a role in proliferation and maturation of natural killer (NK) cells in synergy with IL15. May regulate proliferation of mature B- and T-cells in response to activating stimuli. In synergy with IL15 and IL18 stimulates interferon gamma production in T-cells and NK cells. During T-cell mediated immune response may inhibit dendritic cells (DC) activation and maturation.</text>
</comment>
<keyword evidence="9" id="KW-0812">Transmembrane</keyword>
<evidence type="ECO:0000256" key="2">
    <source>
        <dbReference type="ARBA" id="ARBA00006050"/>
    </source>
</evidence>
<feature type="transmembrane region" description="Helical" evidence="9">
    <location>
        <begin position="18"/>
        <end position="36"/>
    </location>
</feature>
<dbReference type="CTD" id="494451"/>
<keyword evidence="9" id="KW-0472">Membrane</keyword>
<proteinExistence type="evidence at transcript level"/>
<evidence type="ECO:0000256" key="3">
    <source>
        <dbReference type="ARBA" id="ARBA00022514"/>
    </source>
</evidence>
<dbReference type="PANTHER" id="PTHR14356">
    <property type="entry name" value="INTERLEUKIN-15-RELATED"/>
    <property type="match status" value="1"/>
</dbReference>
<dbReference type="EMBL" id="MZ337861">
    <property type="protein sequence ID" value="UXL82952.1"/>
    <property type="molecule type" value="mRNA"/>
</dbReference>
<protein>
    <recommendedName>
        <fullName evidence="8">Interleukin</fullName>
    </recommendedName>
</protein>
<sequence length="176" mass="20790">MTNLVLTRSWIFDMRTDLLHYSTCFTSLFLYVLITLTRQIKCQSMCSRESVEMVQRIADELRKVDNDCLLYTPTVEDYENCSRSTIKCFALELKVLFVEIQSVARLSEQLLRILKKLKYKDKMKSCPDCELYPGEKAKTFVETLQNILQRINAEKTCPPRKVQRHLENFMQKTLRT</sequence>
<dbReference type="InterPro" id="IPR003443">
    <property type="entry name" value="IL-15/IL-21_fam"/>
</dbReference>
<keyword evidence="9" id="KW-1133">Transmembrane helix</keyword>
<accession>A0A977WKT1</accession>
<reference evidence="10" key="1">
    <citation type="submission" date="2021-06" db="EMBL/GenBank/DDBJ databases">
        <authorList>
            <person name="Xu T."/>
            <person name="Su J."/>
        </authorList>
    </citation>
    <scope>NUCLEOTIDE SEQUENCE</scope>
</reference>
<keyword evidence="4" id="KW-0964">Secreted</keyword>
<organism evidence="10">
    <name type="scientific">Ctenopharyngodon idella</name>
    <name type="common">Grass carp</name>
    <name type="synonym">Leuciscus idella</name>
    <dbReference type="NCBI Taxonomy" id="7959"/>
    <lineage>
        <taxon>Eukaryota</taxon>
        <taxon>Metazoa</taxon>
        <taxon>Chordata</taxon>
        <taxon>Craniata</taxon>
        <taxon>Vertebrata</taxon>
        <taxon>Euteleostomi</taxon>
        <taxon>Actinopterygii</taxon>
        <taxon>Neopterygii</taxon>
        <taxon>Teleostei</taxon>
        <taxon>Ostariophysi</taxon>
        <taxon>Cypriniformes</taxon>
        <taxon>Xenocyprididae</taxon>
        <taxon>Xenocypridinae</taxon>
        <taxon>Ctenopharyngodon</taxon>
    </lineage>
</organism>
<keyword evidence="6" id="KW-1015">Disulfide bond</keyword>
<comment type="similarity">
    <text evidence="2 8">Belongs to the IL-15/IL-21 family.</text>
</comment>
<dbReference type="GO" id="GO:0005125">
    <property type="term" value="F:cytokine activity"/>
    <property type="evidence" value="ECO:0007669"/>
    <property type="project" value="UniProtKB-KW"/>
</dbReference>
<evidence type="ECO:0000313" key="10">
    <source>
        <dbReference type="EMBL" id="UXL82952.1"/>
    </source>
</evidence>
<dbReference type="Pfam" id="PF02372">
    <property type="entry name" value="IL15"/>
    <property type="match status" value="1"/>
</dbReference>
<evidence type="ECO:0000256" key="9">
    <source>
        <dbReference type="SAM" id="Phobius"/>
    </source>
</evidence>
<evidence type="ECO:0000256" key="6">
    <source>
        <dbReference type="ARBA" id="ARBA00023157"/>
    </source>
</evidence>
<evidence type="ECO:0000256" key="8">
    <source>
        <dbReference type="RuleBase" id="RU003453"/>
    </source>
</evidence>
<keyword evidence="3 8" id="KW-0202">Cytokine</keyword>
<evidence type="ECO:0000256" key="7">
    <source>
        <dbReference type="ARBA" id="ARBA00045924"/>
    </source>
</evidence>
<evidence type="ECO:0000256" key="5">
    <source>
        <dbReference type="ARBA" id="ARBA00022729"/>
    </source>
</evidence>
<comment type="subcellular location">
    <subcellularLocation>
        <location evidence="1">Secreted</location>
    </subcellularLocation>
</comment>
<dbReference type="RefSeq" id="XP_051717952.1">
    <property type="nucleotide sequence ID" value="XM_051861992.1"/>
</dbReference>
<dbReference type="Gene3D" id="1.20.1250.70">
    <property type="entry name" value="Interleukin-15/Interleukin-21"/>
    <property type="match status" value="1"/>
</dbReference>
<dbReference type="GO" id="GO:0005615">
    <property type="term" value="C:extracellular space"/>
    <property type="evidence" value="ECO:0007669"/>
    <property type="project" value="UniProtKB-KW"/>
</dbReference>
<dbReference type="GO" id="GO:0006955">
    <property type="term" value="P:immune response"/>
    <property type="evidence" value="ECO:0007669"/>
    <property type="project" value="InterPro"/>
</dbReference>
<dbReference type="GeneID" id="127495277"/>
<dbReference type="InterPro" id="IPR009079">
    <property type="entry name" value="4_helix_cytokine-like_core"/>
</dbReference>
<name>A0A977WKT1_CTEID</name>
<dbReference type="GO" id="GO:0005126">
    <property type="term" value="F:cytokine receptor binding"/>
    <property type="evidence" value="ECO:0007669"/>
    <property type="project" value="InterPro"/>
</dbReference>
<evidence type="ECO:0000256" key="1">
    <source>
        <dbReference type="ARBA" id="ARBA00004613"/>
    </source>
</evidence>
<dbReference type="AlphaFoldDB" id="A0A977WKT1"/>
<dbReference type="PANTHER" id="PTHR14356:SF2">
    <property type="entry name" value="INTERLEUKIN-21"/>
    <property type="match status" value="1"/>
</dbReference>
<keyword evidence="5" id="KW-0732">Signal</keyword>
<evidence type="ECO:0000256" key="4">
    <source>
        <dbReference type="ARBA" id="ARBA00022525"/>
    </source>
</evidence>